<dbReference type="InterPro" id="IPR003661">
    <property type="entry name" value="HisK_dim/P_dom"/>
</dbReference>
<keyword evidence="6" id="KW-0175">Coiled coil</keyword>
<dbReference type="EC" id="2.7.13.3" evidence="2"/>
<feature type="coiled-coil region" evidence="6">
    <location>
        <begin position="231"/>
        <end position="261"/>
    </location>
</feature>
<comment type="catalytic activity">
    <reaction evidence="1">
        <text>ATP + protein L-histidine = ADP + protein N-phospho-L-histidine.</text>
        <dbReference type="EC" id="2.7.13.3"/>
    </reaction>
</comment>
<evidence type="ECO:0000256" key="2">
    <source>
        <dbReference type="ARBA" id="ARBA00012438"/>
    </source>
</evidence>
<name>A0A4Q1D628_9BACT</name>
<evidence type="ECO:0000256" key="6">
    <source>
        <dbReference type="SAM" id="Coils"/>
    </source>
</evidence>
<organism evidence="11 12">
    <name type="scientific">Filimonas effusa</name>
    <dbReference type="NCBI Taxonomy" id="2508721"/>
    <lineage>
        <taxon>Bacteria</taxon>
        <taxon>Pseudomonadati</taxon>
        <taxon>Bacteroidota</taxon>
        <taxon>Chitinophagia</taxon>
        <taxon>Chitinophagales</taxon>
        <taxon>Chitinophagaceae</taxon>
        <taxon>Filimonas</taxon>
    </lineage>
</organism>
<feature type="domain" description="Response regulatory" evidence="8">
    <location>
        <begin position="658"/>
        <end position="772"/>
    </location>
</feature>
<dbReference type="InterPro" id="IPR005467">
    <property type="entry name" value="His_kinase_dom"/>
</dbReference>
<dbReference type="Gene3D" id="1.10.287.130">
    <property type="match status" value="1"/>
</dbReference>
<dbReference type="Pfam" id="PF00512">
    <property type="entry name" value="HisKA"/>
    <property type="match status" value="1"/>
</dbReference>
<dbReference type="Pfam" id="PF00072">
    <property type="entry name" value="Response_reg"/>
    <property type="match status" value="1"/>
</dbReference>
<dbReference type="SUPFAM" id="SSF55874">
    <property type="entry name" value="ATPase domain of HSP90 chaperone/DNA topoisomerase II/histidine kinase"/>
    <property type="match status" value="1"/>
</dbReference>
<dbReference type="OrthoDB" id="9811889at2"/>
<dbReference type="InterPro" id="IPR000014">
    <property type="entry name" value="PAS"/>
</dbReference>
<dbReference type="SMART" id="SM00448">
    <property type="entry name" value="REC"/>
    <property type="match status" value="1"/>
</dbReference>
<proteinExistence type="predicted"/>
<feature type="modified residue" description="4-aspartylphosphate" evidence="5">
    <location>
        <position position="707"/>
    </location>
</feature>
<dbReference type="FunFam" id="3.30.565.10:FF:000010">
    <property type="entry name" value="Sensor histidine kinase RcsC"/>
    <property type="match status" value="1"/>
</dbReference>
<dbReference type="AlphaFoldDB" id="A0A4Q1D628"/>
<dbReference type="Pfam" id="PF02518">
    <property type="entry name" value="HATPase_c"/>
    <property type="match status" value="1"/>
</dbReference>
<dbReference type="RefSeq" id="WP_129004920.1">
    <property type="nucleotide sequence ID" value="NZ_SDHZ01000002.1"/>
</dbReference>
<protein>
    <recommendedName>
        <fullName evidence="2">histidine kinase</fullName>
        <ecNumber evidence="2">2.7.13.3</ecNumber>
    </recommendedName>
</protein>
<dbReference type="CDD" id="cd00130">
    <property type="entry name" value="PAS"/>
    <property type="match status" value="1"/>
</dbReference>
<dbReference type="CDD" id="cd17546">
    <property type="entry name" value="REC_hyHK_CKI1_RcsC-like"/>
    <property type="match status" value="1"/>
</dbReference>
<evidence type="ECO:0000259" key="9">
    <source>
        <dbReference type="PROSITE" id="PS50112"/>
    </source>
</evidence>
<dbReference type="Gene3D" id="3.30.565.10">
    <property type="entry name" value="Histidine kinase-like ATPase, C-terminal domain"/>
    <property type="match status" value="1"/>
</dbReference>
<dbReference type="Gene3D" id="3.40.50.2300">
    <property type="match status" value="1"/>
</dbReference>
<dbReference type="InterPro" id="IPR035965">
    <property type="entry name" value="PAS-like_dom_sf"/>
</dbReference>
<evidence type="ECO:0000256" key="1">
    <source>
        <dbReference type="ARBA" id="ARBA00000085"/>
    </source>
</evidence>
<dbReference type="PRINTS" id="PR00344">
    <property type="entry name" value="BCTRLSENSOR"/>
</dbReference>
<dbReference type="SMART" id="SM00387">
    <property type="entry name" value="HATPase_c"/>
    <property type="match status" value="1"/>
</dbReference>
<reference evidence="11 12" key="1">
    <citation type="submission" date="2019-01" db="EMBL/GenBank/DDBJ databases">
        <title>Filimonas sp. strain TTM-71.</title>
        <authorList>
            <person name="Chen W.-M."/>
        </authorList>
    </citation>
    <scope>NUCLEOTIDE SEQUENCE [LARGE SCALE GENOMIC DNA]</scope>
    <source>
        <strain evidence="11 12">TTM-71</strain>
    </source>
</reference>
<sequence>MRSITRFVSRLLGIERKAAAATAHGLAQVFDFLAKEISVPRQNEQLIAVARRAGEKHAAALLPDYFLLERYLTNLDPEQKYTQQSLREVLRQRFEWLTKDPYFSVLFLHDPGKKQQQAVYFIRRCLAKATDNFGFSGGGLFEQMGKELELLELEIASEAVLKKMEVLSIQIYHYIVANFGEAIGDRIFNQSYEETARIYKELEVFHSLISILPQKLVGFAQLNQLTHVQVRQALIEKVSEIKDLNNQLSQKMLETEMARSQAGQTGAMLENVVASSLDAIISMNEMGIITAWNMAAETIFGYTQREAIGQSMAGLIIPIRYREQHERGLRHFLETHRSHILNQRLEMEAQRSNGVIFPVELTITAIEHKGRYSFNGFLRDISDRKQREHELQQTKEQAEKAAQAKTEFLSVMSHEIRTPLSAIIGFTHLLLSKSPRPDQKHFLDPIKKSGEDLLAIVNNILDINKLEAGALELEKENFNLKELLQDLCETFLPATTSGHKQIALFLEYDVRLPLEVSGDQARLSQLLRNLVSNAIKFTEKGWVKLIVTLVRETAQYAEIAFAVKDTGIGIAEDKRELVFNVFTQAQSDTTRKYGGTGLGLFISRRIVQLMGGDIKLETMLHQGSTFSFVLQMRHATASGSTMPADEHYDKGQDFTGRHILMAEDNSFNVMVAQEFIESWGGEITIAANGQEAIELCMHHEYDLILMDLQMPVMDGFASTREIRKFNLQIPIIALTASPIDEVVGQVWGSGMNDYVSKPFVPEQLYNKLKQYLPDRSQTK</sequence>
<evidence type="ECO:0000259" key="7">
    <source>
        <dbReference type="PROSITE" id="PS50109"/>
    </source>
</evidence>
<dbReference type="SUPFAM" id="SSF55785">
    <property type="entry name" value="PYP-like sensor domain (PAS domain)"/>
    <property type="match status" value="1"/>
</dbReference>
<dbReference type="InterPro" id="IPR011006">
    <property type="entry name" value="CheY-like_superfamily"/>
</dbReference>
<dbReference type="PROSITE" id="PS50113">
    <property type="entry name" value="PAC"/>
    <property type="match status" value="1"/>
</dbReference>
<keyword evidence="3 5" id="KW-0597">Phosphoprotein</keyword>
<dbReference type="CDD" id="cd00082">
    <property type="entry name" value="HisKA"/>
    <property type="match status" value="1"/>
</dbReference>
<gene>
    <name evidence="11" type="ORF">ESB13_17515</name>
</gene>
<dbReference type="InterPro" id="IPR001789">
    <property type="entry name" value="Sig_transdc_resp-reg_receiver"/>
</dbReference>
<dbReference type="PANTHER" id="PTHR45339:SF1">
    <property type="entry name" value="HYBRID SIGNAL TRANSDUCTION HISTIDINE KINASE J"/>
    <property type="match status" value="1"/>
</dbReference>
<dbReference type="NCBIfam" id="TIGR00229">
    <property type="entry name" value="sensory_box"/>
    <property type="match status" value="1"/>
</dbReference>
<evidence type="ECO:0000259" key="8">
    <source>
        <dbReference type="PROSITE" id="PS50110"/>
    </source>
</evidence>
<feature type="domain" description="PAC" evidence="10">
    <location>
        <begin position="343"/>
        <end position="393"/>
    </location>
</feature>
<dbReference type="InterPro" id="IPR004358">
    <property type="entry name" value="Sig_transdc_His_kin-like_C"/>
</dbReference>
<keyword evidence="12" id="KW-1185">Reference proteome</keyword>
<dbReference type="PROSITE" id="PS50112">
    <property type="entry name" value="PAS"/>
    <property type="match status" value="1"/>
</dbReference>
<comment type="caution">
    <text evidence="11">The sequence shown here is derived from an EMBL/GenBank/DDBJ whole genome shotgun (WGS) entry which is preliminary data.</text>
</comment>
<feature type="coiled-coil region" evidence="6">
    <location>
        <begin position="463"/>
        <end position="490"/>
    </location>
</feature>
<dbReference type="PROSITE" id="PS50109">
    <property type="entry name" value="HIS_KIN"/>
    <property type="match status" value="1"/>
</dbReference>
<dbReference type="InterPro" id="IPR003594">
    <property type="entry name" value="HATPase_dom"/>
</dbReference>
<evidence type="ECO:0000256" key="3">
    <source>
        <dbReference type="ARBA" id="ARBA00022553"/>
    </source>
</evidence>
<evidence type="ECO:0000259" key="10">
    <source>
        <dbReference type="PROSITE" id="PS50113"/>
    </source>
</evidence>
<evidence type="ECO:0000313" key="12">
    <source>
        <dbReference type="Proteomes" id="UP000290545"/>
    </source>
</evidence>
<dbReference type="SUPFAM" id="SSF52172">
    <property type="entry name" value="CheY-like"/>
    <property type="match status" value="1"/>
</dbReference>
<dbReference type="InterPro" id="IPR036097">
    <property type="entry name" value="HisK_dim/P_sf"/>
</dbReference>
<keyword evidence="4" id="KW-0902">Two-component regulatory system</keyword>
<feature type="domain" description="Histidine kinase" evidence="7">
    <location>
        <begin position="411"/>
        <end position="634"/>
    </location>
</feature>
<feature type="domain" description="PAS" evidence="9">
    <location>
        <begin position="265"/>
        <end position="336"/>
    </location>
</feature>
<dbReference type="Gene3D" id="3.30.450.20">
    <property type="entry name" value="PAS domain"/>
    <property type="match status" value="1"/>
</dbReference>
<dbReference type="PANTHER" id="PTHR45339">
    <property type="entry name" value="HYBRID SIGNAL TRANSDUCTION HISTIDINE KINASE J"/>
    <property type="match status" value="1"/>
</dbReference>
<evidence type="ECO:0000256" key="5">
    <source>
        <dbReference type="PROSITE-ProRule" id="PRU00169"/>
    </source>
</evidence>
<evidence type="ECO:0000313" key="11">
    <source>
        <dbReference type="EMBL" id="RXK83868.1"/>
    </source>
</evidence>
<dbReference type="Proteomes" id="UP000290545">
    <property type="component" value="Unassembled WGS sequence"/>
</dbReference>
<dbReference type="SUPFAM" id="SSF47384">
    <property type="entry name" value="Homodimeric domain of signal transducing histidine kinase"/>
    <property type="match status" value="1"/>
</dbReference>
<accession>A0A4Q1D628</accession>
<dbReference type="InterPro" id="IPR036890">
    <property type="entry name" value="HATPase_C_sf"/>
</dbReference>
<dbReference type="SMART" id="SM00388">
    <property type="entry name" value="HisKA"/>
    <property type="match status" value="1"/>
</dbReference>
<dbReference type="InterPro" id="IPR000700">
    <property type="entry name" value="PAS-assoc_C"/>
</dbReference>
<dbReference type="CDD" id="cd16922">
    <property type="entry name" value="HATPase_EvgS-ArcB-TorS-like"/>
    <property type="match status" value="1"/>
</dbReference>
<evidence type="ECO:0000256" key="4">
    <source>
        <dbReference type="ARBA" id="ARBA00023012"/>
    </source>
</evidence>
<dbReference type="GO" id="GO:0000155">
    <property type="term" value="F:phosphorelay sensor kinase activity"/>
    <property type="evidence" value="ECO:0007669"/>
    <property type="project" value="InterPro"/>
</dbReference>
<dbReference type="SMART" id="SM00091">
    <property type="entry name" value="PAS"/>
    <property type="match status" value="1"/>
</dbReference>
<dbReference type="EMBL" id="SDHZ01000002">
    <property type="protein sequence ID" value="RXK83868.1"/>
    <property type="molecule type" value="Genomic_DNA"/>
</dbReference>
<dbReference type="PROSITE" id="PS50110">
    <property type="entry name" value="RESPONSE_REGULATORY"/>
    <property type="match status" value="1"/>
</dbReference>
<dbReference type="Pfam" id="PF13426">
    <property type="entry name" value="PAS_9"/>
    <property type="match status" value="1"/>
</dbReference>